<keyword evidence="2" id="KW-1185">Reference proteome</keyword>
<evidence type="ECO:0000313" key="1">
    <source>
        <dbReference type="EMBL" id="GFY42796.1"/>
    </source>
</evidence>
<comment type="caution">
    <text evidence="1">The sequence shown here is derived from an EMBL/GenBank/DDBJ whole genome shotgun (WGS) entry which is preliminary data.</text>
</comment>
<name>A0A8X7BS60_9ARAC</name>
<sequence>MDETSDMNYTAQLAIFIRCVDSQMNITEELLELVSLNGTITGRDIKGSVINCVQRCQIDLKNLIGIAADGANSMFGEKMLVLLHLFSIT</sequence>
<dbReference type="Proteomes" id="UP000886998">
    <property type="component" value="Unassembled WGS sequence"/>
</dbReference>
<organism evidence="1 2">
    <name type="scientific">Trichonephila inaurata madagascariensis</name>
    <dbReference type="NCBI Taxonomy" id="2747483"/>
    <lineage>
        <taxon>Eukaryota</taxon>
        <taxon>Metazoa</taxon>
        <taxon>Ecdysozoa</taxon>
        <taxon>Arthropoda</taxon>
        <taxon>Chelicerata</taxon>
        <taxon>Arachnida</taxon>
        <taxon>Araneae</taxon>
        <taxon>Araneomorphae</taxon>
        <taxon>Entelegynae</taxon>
        <taxon>Araneoidea</taxon>
        <taxon>Nephilidae</taxon>
        <taxon>Trichonephila</taxon>
        <taxon>Trichonephila inaurata</taxon>
    </lineage>
</organism>
<dbReference type="EMBL" id="BMAV01003324">
    <property type="protein sequence ID" value="GFY42796.1"/>
    <property type="molecule type" value="Genomic_DNA"/>
</dbReference>
<evidence type="ECO:0000313" key="2">
    <source>
        <dbReference type="Proteomes" id="UP000886998"/>
    </source>
</evidence>
<protein>
    <recommendedName>
        <fullName evidence="3">DUF4371 domain-containing protein</fullName>
    </recommendedName>
</protein>
<dbReference type="OrthoDB" id="6495556at2759"/>
<accession>A0A8X7BS60</accession>
<reference evidence="1" key="1">
    <citation type="submission" date="2020-08" db="EMBL/GenBank/DDBJ databases">
        <title>Multicomponent nature underlies the extraordinary mechanical properties of spider dragline silk.</title>
        <authorList>
            <person name="Kono N."/>
            <person name="Nakamura H."/>
            <person name="Mori M."/>
            <person name="Yoshida Y."/>
            <person name="Ohtoshi R."/>
            <person name="Malay A.D."/>
            <person name="Moran D.A.P."/>
            <person name="Tomita M."/>
            <person name="Numata K."/>
            <person name="Arakawa K."/>
        </authorList>
    </citation>
    <scope>NUCLEOTIDE SEQUENCE</scope>
</reference>
<dbReference type="AlphaFoldDB" id="A0A8X7BS60"/>
<proteinExistence type="predicted"/>
<dbReference type="PANTHER" id="PTHR45913">
    <property type="entry name" value="EPM2A-INTERACTING PROTEIN 1"/>
    <property type="match status" value="1"/>
</dbReference>
<evidence type="ECO:0008006" key="3">
    <source>
        <dbReference type="Google" id="ProtNLM"/>
    </source>
</evidence>
<dbReference type="PANTHER" id="PTHR45913:SF11">
    <property type="entry name" value="EPM2A-INTERACTING PROTEIN 1"/>
    <property type="match status" value="1"/>
</dbReference>
<gene>
    <name evidence="1" type="ORF">TNIN_427291</name>
</gene>